<dbReference type="AlphaFoldDB" id="A0A6A3G4W7"/>
<dbReference type="Proteomes" id="UP000429607">
    <property type="component" value="Unassembled WGS sequence"/>
</dbReference>
<organism evidence="2 7">
    <name type="scientific">Phytophthora rubi</name>
    <dbReference type="NCBI Taxonomy" id="129364"/>
    <lineage>
        <taxon>Eukaryota</taxon>
        <taxon>Sar</taxon>
        <taxon>Stramenopiles</taxon>
        <taxon>Oomycota</taxon>
        <taxon>Peronosporomycetes</taxon>
        <taxon>Peronosporales</taxon>
        <taxon>Peronosporaceae</taxon>
        <taxon>Phytophthora</taxon>
    </lineage>
</organism>
<gene>
    <name evidence="3" type="ORF">PR001_g33598</name>
    <name evidence="2" type="ORF">PR002_g32887</name>
    <name evidence="4" type="ORF">PR003_g34661</name>
</gene>
<comment type="caution">
    <text evidence="2">The sequence shown here is derived from an EMBL/GenBank/DDBJ whole genome shotgun (WGS) entry which is preliminary data.</text>
</comment>
<evidence type="ECO:0000313" key="2">
    <source>
        <dbReference type="EMBL" id="KAE8951716.1"/>
    </source>
</evidence>
<sequence length="105" mass="11239">MEPLDLLAELFEAAMKGFGTDEKALRAAVVRYHLVLRDRCASPAARASRSAPASRTTGSPFASTRRQLVVEPPTGRGGTAGVCRSPPPVSPMPVDCSTTNRLHHR</sequence>
<dbReference type="EMBL" id="QXFT01011998">
    <property type="protein sequence ID" value="KAE9259730.1"/>
    <property type="molecule type" value="Genomic_DNA"/>
</dbReference>
<feature type="compositionally biased region" description="Polar residues" evidence="1">
    <location>
        <begin position="56"/>
        <end position="66"/>
    </location>
</feature>
<evidence type="ECO:0000256" key="1">
    <source>
        <dbReference type="SAM" id="MobiDB-lite"/>
    </source>
</evidence>
<dbReference type="Proteomes" id="UP000435112">
    <property type="component" value="Unassembled WGS sequence"/>
</dbReference>
<accession>A0A6A3G4W7</accession>
<feature type="compositionally biased region" description="Polar residues" evidence="1">
    <location>
        <begin position="96"/>
        <end position="105"/>
    </location>
</feature>
<dbReference type="Proteomes" id="UP000434957">
    <property type="component" value="Unassembled WGS sequence"/>
</dbReference>
<dbReference type="EMBL" id="QXFU01012313">
    <property type="protein sequence ID" value="KAE8951716.1"/>
    <property type="molecule type" value="Genomic_DNA"/>
</dbReference>
<dbReference type="EMBL" id="QXFV01012379">
    <property type="protein sequence ID" value="KAE8951742.1"/>
    <property type="molecule type" value="Genomic_DNA"/>
</dbReference>
<reference evidence="5 7" key="1">
    <citation type="submission" date="2018-09" db="EMBL/GenBank/DDBJ databases">
        <title>Genomic investigation of the strawberry pathogen Phytophthora fragariae indicates pathogenicity is determined by transcriptional variation in three key races.</title>
        <authorList>
            <person name="Adams T.M."/>
            <person name="Armitage A.D."/>
            <person name="Sobczyk M.K."/>
            <person name="Bates H.J."/>
            <person name="Dunwell J.M."/>
            <person name="Nellist C.F."/>
            <person name="Harrison R.J."/>
        </authorList>
    </citation>
    <scope>NUCLEOTIDE SEQUENCE [LARGE SCALE GENOMIC DNA]</scope>
    <source>
        <strain evidence="3 5">SCRP249</strain>
        <strain evidence="2 7">SCRP324</strain>
        <strain evidence="4 6">SCRP333</strain>
    </source>
</reference>
<name>A0A6A3G4W7_9STRA</name>
<proteinExistence type="predicted"/>
<evidence type="ECO:0000313" key="7">
    <source>
        <dbReference type="Proteomes" id="UP000435112"/>
    </source>
</evidence>
<keyword evidence="6" id="KW-1185">Reference proteome</keyword>
<feature type="region of interest" description="Disordered" evidence="1">
    <location>
        <begin position="42"/>
        <end position="105"/>
    </location>
</feature>
<evidence type="ECO:0000313" key="6">
    <source>
        <dbReference type="Proteomes" id="UP000434957"/>
    </source>
</evidence>
<feature type="compositionally biased region" description="Low complexity" evidence="1">
    <location>
        <begin position="42"/>
        <end position="55"/>
    </location>
</feature>
<dbReference type="OrthoDB" id="37886at2759"/>
<evidence type="ECO:0000313" key="4">
    <source>
        <dbReference type="EMBL" id="KAE9259730.1"/>
    </source>
</evidence>
<evidence type="ECO:0000313" key="3">
    <source>
        <dbReference type="EMBL" id="KAE8951742.1"/>
    </source>
</evidence>
<evidence type="ECO:0000313" key="5">
    <source>
        <dbReference type="Proteomes" id="UP000429607"/>
    </source>
</evidence>
<protein>
    <submittedName>
        <fullName evidence="2">Uncharacterized protein</fullName>
    </submittedName>
</protein>